<dbReference type="Proteomes" id="UP000011116">
    <property type="component" value="Chromosome 7H"/>
</dbReference>
<evidence type="ECO:0000313" key="4">
    <source>
        <dbReference type="Proteomes" id="UP000011116"/>
    </source>
</evidence>
<feature type="transmembrane region" description="Helical" evidence="2">
    <location>
        <begin position="59"/>
        <end position="77"/>
    </location>
</feature>
<keyword evidence="2" id="KW-0812">Transmembrane</keyword>
<evidence type="ECO:0000313" key="3">
    <source>
        <dbReference type="EnsemblPlants" id="HORVU.MOREX.r3.7HG0740780.1"/>
    </source>
</evidence>
<reference evidence="3" key="2">
    <citation type="submission" date="2020-10" db="EMBL/GenBank/DDBJ databases">
        <authorList>
            <person name="Scholz U."/>
            <person name="Mascher M."/>
            <person name="Fiebig A."/>
        </authorList>
    </citation>
    <scope>NUCLEOTIDE SEQUENCE [LARGE SCALE GENOMIC DNA]</scope>
    <source>
        <strain evidence="3">cv. Morex</strain>
    </source>
</reference>
<feature type="compositionally biased region" description="Polar residues" evidence="1">
    <location>
        <begin position="139"/>
        <end position="149"/>
    </location>
</feature>
<protein>
    <submittedName>
        <fullName evidence="3">Uncharacterized protein</fullName>
    </submittedName>
</protein>
<reference evidence="3" key="3">
    <citation type="submission" date="2022-01" db="UniProtKB">
        <authorList>
            <consortium name="EnsemblPlants"/>
        </authorList>
    </citation>
    <scope>IDENTIFICATION</scope>
    <source>
        <strain evidence="3">subsp. vulgare</strain>
    </source>
</reference>
<proteinExistence type="predicted"/>
<reference evidence="4" key="1">
    <citation type="journal article" date="2012" name="Nature">
        <title>A physical, genetic and functional sequence assembly of the barley genome.</title>
        <authorList>
            <consortium name="The International Barley Genome Sequencing Consortium"/>
            <person name="Mayer K.F."/>
            <person name="Waugh R."/>
            <person name="Brown J.W."/>
            <person name="Schulman A."/>
            <person name="Langridge P."/>
            <person name="Platzer M."/>
            <person name="Fincher G.B."/>
            <person name="Muehlbauer G.J."/>
            <person name="Sato K."/>
            <person name="Close T.J."/>
            <person name="Wise R.P."/>
            <person name="Stein N."/>
        </authorList>
    </citation>
    <scope>NUCLEOTIDE SEQUENCE [LARGE SCALE GENOMIC DNA]</scope>
    <source>
        <strain evidence="4">cv. Morex</strain>
    </source>
</reference>
<dbReference type="AlphaFoldDB" id="A0A8I7BFJ5"/>
<sequence>MTWKYADLEKGGAAVEPEEPWPASDAYIPGPGCVFGVLFGCFSLVYVVVILVSCGPWPALGMAAVSAVLDYVVVLGAREGFRNEEAMVAQAARRKYGVAPPPACNCFHAAMAREGMAGEETGGWRTGCPCSAVSASTTEAHQQPKTTAGQADRTGSRTRKLNPYFNSCTDWEK</sequence>
<feature type="region of interest" description="Disordered" evidence="1">
    <location>
        <begin position="139"/>
        <end position="161"/>
    </location>
</feature>
<feature type="transmembrane region" description="Helical" evidence="2">
    <location>
        <begin position="33"/>
        <end position="53"/>
    </location>
</feature>
<dbReference type="Gramene" id="HORVU.MOREX.r3.7HG0740780.1">
    <property type="protein sequence ID" value="HORVU.MOREX.r3.7HG0740780.1"/>
    <property type="gene ID" value="HORVU.MOREX.r3.7HG0740780"/>
</dbReference>
<name>A0A8I7BFJ5_HORVV</name>
<organism evidence="3 4">
    <name type="scientific">Hordeum vulgare subsp. vulgare</name>
    <name type="common">Domesticated barley</name>
    <dbReference type="NCBI Taxonomy" id="112509"/>
    <lineage>
        <taxon>Eukaryota</taxon>
        <taxon>Viridiplantae</taxon>
        <taxon>Streptophyta</taxon>
        <taxon>Embryophyta</taxon>
        <taxon>Tracheophyta</taxon>
        <taxon>Spermatophyta</taxon>
        <taxon>Magnoliopsida</taxon>
        <taxon>Liliopsida</taxon>
        <taxon>Poales</taxon>
        <taxon>Poaceae</taxon>
        <taxon>BOP clade</taxon>
        <taxon>Pooideae</taxon>
        <taxon>Triticodae</taxon>
        <taxon>Triticeae</taxon>
        <taxon>Hordeinae</taxon>
        <taxon>Hordeum</taxon>
    </lineage>
</organism>
<dbReference type="Gramene" id="HORVU.MOREX.r2.7HG0614440.1">
    <property type="protein sequence ID" value="HORVU.MOREX.r2.7HG0614440.1"/>
    <property type="gene ID" value="HORVU.MOREX.r2.7HG0614440"/>
</dbReference>
<accession>A0A8I7BFJ5</accession>
<keyword evidence="2" id="KW-0472">Membrane</keyword>
<evidence type="ECO:0000256" key="1">
    <source>
        <dbReference type="SAM" id="MobiDB-lite"/>
    </source>
</evidence>
<keyword evidence="4" id="KW-1185">Reference proteome</keyword>
<dbReference type="EnsemblPlants" id="HORVU.MOREX.r3.7HG0740780.1">
    <property type="protein sequence ID" value="HORVU.MOREX.r3.7HG0740780.1"/>
    <property type="gene ID" value="HORVU.MOREX.r3.7HG0740780"/>
</dbReference>
<evidence type="ECO:0000256" key="2">
    <source>
        <dbReference type="SAM" id="Phobius"/>
    </source>
</evidence>
<keyword evidence="2" id="KW-1133">Transmembrane helix</keyword>